<dbReference type="EMBL" id="JBGOOS010000003">
    <property type="protein sequence ID" value="MEZ8208008.1"/>
    <property type="molecule type" value="Genomic_DNA"/>
</dbReference>
<dbReference type="GO" id="GO:0004860">
    <property type="term" value="F:protein kinase inhibitor activity"/>
    <property type="evidence" value="ECO:0007669"/>
    <property type="project" value="UniProtKB-KW"/>
</dbReference>
<dbReference type="Pfam" id="PF01161">
    <property type="entry name" value="PBP"/>
    <property type="match status" value="1"/>
</dbReference>
<dbReference type="InterPro" id="IPR008914">
    <property type="entry name" value="PEBP"/>
</dbReference>
<dbReference type="Proteomes" id="UP001569151">
    <property type="component" value="Unassembled WGS sequence"/>
</dbReference>
<dbReference type="NCBIfam" id="TIGR00481">
    <property type="entry name" value="YbhB/YbcL family Raf kinase inhibitor-like protein"/>
    <property type="match status" value="1"/>
</dbReference>
<dbReference type="Gene3D" id="3.90.280.10">
    <property type="entry name" value="PEBP-like"/>
    <property type="match status" value="1"/>
</dbReference>
<sequence>MKAIKHKLGVTLLSVAGIAYSGTSSALQLNSKDIQEGHPMAKTFEFSGWGCSGDNLSPQLSWKDIPEGTKSFAITAYDPDAPTGSGFWHWIALDIPVKITQLPRGVNITELGGQEVRIDYGSVGFGGACPPVADGMHRYQFTIWALPKSELGLDKNTPAAVIGFTLNSMALDKATLTATYTR</sequence>
<keyword evidence="1" id="KW-0732">Signal</keyword>
<evidence type="ECO:0000313" key="3">
    <source>
        <dbReference type="Proteomes" id="UP001569151"/>
    </source>
</evidence>
<gene>
    <name evidence="2" type="ORF">ACED39_04390</name>
</gene>
<evidence type="ECO:0000256" key="1">
    <source>
        <dbReference type="SAM" id="SignalP"/>
    </source>
</evidence>
<dbReference type="InterPro" id="IPR036610">
    <property type="entry name" value="PEBP-like_sf"/>
</dbReference>
<feature type="chain" id="PRO_5046869400" evidence="1">
    <location>
        <begin position="27"/>
        <end position="182"/>
    </location>
</feature>
<proteinExistence type="predicted"/>
<protein>
    <submittedName>
        <fullName evidence="2">YbhB/YbcL family Raf kinase inhibitor-like protein</fullName>
    </submittedName>
</protein>
<dbReference type="InterPro" id="IPR005247">
    <property type="entry name" value="YbhB_YbcL/LppC-like"/>
</dbReference>
<name>A0ABV4MEN4_9VIBR</name>
<comment type="caution">
    <text evidence="2">The sequence shown here is derived from an EMBL/GenBank/DDBJ whole genome shotgun (WGS) entry which is preliminary data.</text>
</comment>
<organism evidence="2 3">
    <name type="scientific">Vibrio bivalvicida</name>
    <dbReference type="NCBI Taxonomy" id="1276888"/>
    <lineage>
        <taxon>Bacteria</taxon>
        <taxon>Pseudomonadati</taxon>
        <taxon>Pseudomonadota</taxon>
        <taxon>Gammaproteobacteria</taxon>
        <taxon>Vibrionales</taxon>
        <taxon>Vibrionaceae</taxon>
        <taxon>Vibrio</taxon>
        <taxon>Vibrio oreintalis group</taxon>
    </lineage>
</organism>
<dbReference type="SUPFAM" id="SSF49777">
    <property type="entry name" value="PEBP-like"/>
    <property type="match status" value="1"/>
</dbReference>
<accession>A0ABV4MEN4</accession>
<dbReference type="CDD" id="cd00865">
    <property type="entry name" value="PEBP_bact_arch"/>
    <property type="match status" value="1"/>
</dbReference>
<evidence type="ECO:0000313" key="2">
    <source>
        <dbReference type="EMBL" id="MEZ8208008.1"/>
    </source>
</evidence>
<keyword evidence="3" id="KW-1185">Reference proteome</keyword>
<keyword evidence="2" id="KW-0649">Protein kinase inhibitor</keyword>
<dbReference type="PANTHER" id="PTHR30289">
    <property type="entry name" value="UNCHARACTERIZED PROTEIN YBCL-RELATED"/>
    <property type="match status" value="1"/>
</dbReference>
<dbReference type="RefSeq" id="WP_371717688.1">
    <property type="nucleotide sequence ID" value="NZ_JBGOOF010000003.1"/>
</dbReference>
<reference evidence="2 3" key="1">
    <citation type="submission" date="2024-06" db="EMBL/GenBank/DDBJ databases">
        <authorList>
            <person name="Steensen K."/>
            <person name="Seneca J."/>
            <person name="Bartlau N."/>
            <person name="Yu A.X."/>
            <person name="Polz M.F."/>
        </authorList>
    </citation>
    <scope>NUCLEOTIDE SEQUENCE [LARGE SCALE GENOMIC DNA]</scope>
    <source>
        <strain evidence="2 3">1F146</strain>
    </source>
</reference>
<feature type="signal peptide" evidence="1">
    <location>
        <begin position="1"/>
        <end position="26"/>
    </location>
</feature>
<dbReference type="PANTHER" id="PTHR30289:SF1">
    <property type="entry name" value="PEBP (PHOSPHATIDYLETHANOLAMINE-BINDING PROTEIN) FAMILY PROTEIN"/>
    <property type="match status" value="1"/>
</dbReference>